<dbReference type="Pfam" id="PF00905">
    <property type="entry name" value="Transpeptidase"/>
    <property type="match status" value="1"/>
</dbReference>
<gene>
    <name evidence="7" type="ORF">SAMN02910451_00763</name>
</gene>
<dbReference type="Proteomes" id="UP000183047">
    <property type="component" value="Unassembled WGS sequence"/>
</dbReference>
<dbReference type="Gene3D" id="3.90.1310.10">
    <property type="entry name" value="Penicillin-binding protein 2a (Domain 2)"/>
    <property type="match status" value="1"/>
</dbReference>
<comment type="similarity">
    <text evidence="2">Belongs to the transpeptidase family.</text>
</comment>
<feature type="domain" description="Penicillin-binding protein transpeptidase" evidence="5">
    <location>
        <begin position="275"/>
        <end position="660"/>
    </location>
</feature>
<dbReference type="EMBL" id="FMUR01000005">
    <property type="protein sequence ID" value="SCX92475.1"/>
    <property type="molecule type" value="Genomic_DNA"/>
</dbReference>
<dbReference type="GO" id="GO:0071555">
    <property type="term" value="P:cell wall organization"/>
    <property type="evidence" value="ECO:0007669"/>
    <property type="project" value="TreeGrafter"/>
</dbReference>
<protein>
    <submittedName>
        <fullName evidence="7">Stage V sporulation protein D (Sporulation-specific penicillin-binding protein)</fullName>
    </submittedName>
</protein>
<evidence type="ECO:0000313" key="7">
    <source>
        <dbReference type="EMBL" id="SCX92475.1"/>
    </source>
</evidence>
<name>A0A1G5BQI0_9FIRM</name>
<dbReference type="InterPro" id="IPR012338">
    <property type="entry name" value="Beta-lactam/transpept-like"/>
</dbReference>
<dbReference type="InterPro" id="IPR005311">
    <property type="entry name" value="PBP_dimer"/>
</dbReference>
<dbReference type="AlphaFoldDB" id="A0A1G5BQI0"/>
<dbReference type="InterPro" id="IPR036138">
    <property type="entry name" value="PBP_dimer_sf"/>
</dbReference>
<evidence type="ECO:0000256" key="1">
    <source>
        <dbReference type="ARBA" id="ARBA00004370"/>
    </source>
</evidence>
<dbReference type="SUPFAM" id="SSF56601">
    <property type="entry name" value="beta-lactamase/transpeptidase-like"/>
    <property type="match status" value="1"/>
</dbReference>
<dbReference type="Pfam" id="PF03717">
    <property type="entry name" value="PBP_dimer"/>
    <property type="match status" value="1"/>
</dbReference>
<dbReference type="OrthoDB" id="9804124at2"/>
<proteinExistence type="inferred from homology"/>
<feature type="domain" description="Penicillin-binding protein dimerisation" evidence="6">
    <location>
        <begin position="67"/>
        <end position="220"/>
    </location>
</feature>
<dbReference type="Gene3D" id="3.40.710.10">
    <property type="entry name" value="DD-peptidase/beta-lactamase superfamily"/>
    <property type="match status" value="1"/>
</dbReference>
<keyword evidence="8" id="KW-1185">Reference proteome</keyword>
<feature type="compositionally biased region" description="Acidic residues" evidence="4">
    <location>
        <begin position="763"/>
        <end position="778"/>
    </location>
</feature>
<evidence type="ECO:0000259" key="5">
    <source>
        <dbReference type="Pfam" id="PF00905"/>
    </source>
</evidence>
<evidence type="ECO:0000256" key="3">
    <source>
        <dbReference type="ARBA" id="ARBA00023136"/>
    </source>
</evidence>
<evidence type="ECO:0000313" key="8">
    <source>
        <dbReference type="Proteomes" id="UP000183047"/>
    </source>
</evidence>
<evidence type="ECO:0000259" key="6">
    <source>
        <dbReference type="Pfam" id="PF03717"/>
    </source>
</evidence>
<feature type="region of interest" description="Disordered" evidence="4">
    <location>
        <begin position="677"/>
        <end position="778"/>
    </location>
</feature>
<dbReference type="GO" id="GO:0008658">
    <property type="term" value="F:penicillin binding"/>
    <property type="evidence" value="ECO:0007669"/>
    <property type="project" value="InterPro"/>
</dbReference>
<accession>A0A1G5BQI0</accession>
<dbReference type="RefSeq" id="WP_074461522.1">
    <property type="nucleotide sequence ID" value="NZ_FMUR01000005.1"/>
</dbReference>
<evidence type="ECO:0000256" key="4">
    <source>
        <dbReference type="SAM" id="MobiDB-lite"/>
    </source>
</evidence>
<reference evidence="8" key="1">
    <citation type="submission" date="2016-10" db="EMBL/GenBank/DDBJ databases">
        <authorList>
            <person name="Varghese N."/>
            <person name="Submissions S."/>
        </authorList>
    </citation>
    <scope>NUCLEOTIDE SEQUENCE [LARGE SCALE GENOMIC DNA]</scope>
    <source>
        <strain evidence="8">XBD2006</strain>
    </source>
</reference>
<dbReference type="PANTHER" id="PTHR30627">
    <property type="entry name" value="PEPTIDOGLYCAN D,D-TRANSPEPTIDASE"/>
    <property type="match status" value="1"/>
</dbReference>
<organism evidence="7 8">
    <name type="scientific">Butyrivibrio hungatei</name>
    <dbReference type="NCBI Taxonomy" id="185008"/>
    <lineage>
        <taxon>Bacteria</taxon>
        <taxon>Bacillati</taxon>
        <taxon>Bacillota</taxon>
        <taxon>Clostridia</taxon>
        <taxon>Lachnospirales</taxon>
        <taxon>Lachnospiraceae</taxon>
        <taxon>Butyrivibrio</taxon>
    </lineage>
</organism>
<evidence type="ECO:0000256" key="2">
    <source>
        <dbReference type="ARBA" id="ARBA00007171"/>
    </source>
</evidence>
<dbReference type="SUPFAM" id="SSF56519">
    <property type="entry name" value="Penicillin binding protein dimerisation domain"/>
    <property type="match status" value="1"/>
</dbReference>
<sequence length="778" mass="86601">MKNIKTKNVQKFTIGMKKKLVVLFMLVLLAFAGLGARLISITTNNGKEYEKKVLSQQQYDSRSIAYKRGSILDCNESTLAWSEKVYDLILNANVLVSDEEKIEPTLNALNKFFSKQMSANGIDLKWIQDYVQKNPDKKYYILAKKLSYDEIKGFQDYASKEKLKGVYFEDNYIRKYPENTLASDVIGFTSADGVGQWGLEKQYNDILGGVEGREYGHLDDDLKLERTTIPAIDGNSIVTSIDSHLQSVVEKYLNVFNEENKGKARPGNGAMNVGCIMTNINTGEILAMASYPNFDLNNPWDASKLVGMPELRVIREDIKDEDGNIKKHKGEVEQVKDEKENPVYITQERADEFNNSDSPELYEQKVTNLQRLWKNFCVSDTYEPGSVSKPLTVAIGLDSGKITGNETYNCGGYLEVGGHKIHCHNTGGDGLISVQQGIQKSCNVAMMYVAQATGIHIFSQYQKNLGLGLKTNIDLPGEPFTDTDVMIHRENGENSKDGQVVMVPADLATYSFGQGYNCTMIEMITAFNSLINGGKFYQPHVVKKILSSSGSTIKNIEPRLLKQTVSDSTSKKIIEYCNTVTQEGGTGTTAVPIGYRIGGKTGTAEMSINGRRDKKNYVVSFMGYAPADKPEISIYVVVDRPNTIAQDNARFATVIVKNILTEALPYLGYPMTEEISEKQQQELNEHREKFGITSAPPKVETEQEEGEAAEGASSEEKTEETEEKKEPIWKSFDVDPETGYYINPNTGNLIDPDSGYELGSTAFEDDQAEDAPEETTNN</sequence>
<dbReference type="PANTHER" id="PTHR30627:SF1">
    <property type="entry name" value="PEPTIDOGLYCAN D,D-TRANSPEPTIDASE FTSI"/>
    <property type="match status" value="1"/>
</dbReference>
<dbReference type="InterPro" id="IPR001460">
    <property type="entry name" value="PCN-bd_Tpept"/>
</dbReference>
<keyword evidence="3" id="KW-0472">Membrane</keyword>
<feature type="compositionally biased region" description="Basic and acidic residues" evidence="4">
    <location>
        <begin position="677"/>
        <end position="690"/>
    </location>
</feature>
<comment type="subcellular location">
    <subcellularLocation>
        <location evidence="1">Membrane</location>
    </subcellularLocation>
</comment>
<dbReference type="GO" id="GO:0005886">
    <property type="term" value="C:plasma membrane"/>
    <property type="evidence" value="ECO:0007669"/>
    <property type="project" value="TreeGrafter"/>
</dbReference>
<dbReference type="InterPro" id="IPR050515">
    <property type="entry name" value="Beta-lactam/transpept"/>
</dbReference>